<dbReference type="PANTHER" id="PTHR46383">
    <property type="entry name" value="ASPARTATE AMINOTRANSFERASE"/>
    <property type="match status" value="1"/>
</dbReference>
<protein>
    <recommendedName>
        <fullName evidence="6">Aminotransferase</fullName>
        <ecNumber evidence="6">2.6.1.-</ecNumber>
    </recommendedName>
</protein>
<dbReference type="GO" id="GO:0030170">
    <property type="term" value="F:pyridoxal phosphate binding"/>
    <property type="evidence" value="ECO:0007669"/>
    <property type="project" value="InterPro"/>
</dbReference>
<gene>
    <name evidence="8" type="ORF">H9891_08425</name>
</gene>
<keyword evidence="4 6" id="KW-0808">Transferase</keyword>
<organism evidence="8 9">
    <name type="scientific">Candidatus Salinicoccus stercoripullorum</name>
    <dbReference type="NCBI Taxonomy" id="2838756"/>
    <lineage>
        <taxon>Bacteria</taxon>
        <taxon>Bacillati</taxon>
        <taxon>Bacillota</taxon>
        <taxon>Bacilli</taxon>
        <taxon>Bacillales</taxon>
        <taxon>Staphylococcaceae</taxon>
        <taxon>Salinicoccus</taxon>
    </lineage>
</organism>
<dbReference type="PANTHER" id="PTHR46383:SF4">
    <property type="entry name" value="AMINOTRANSFERASE"/>
    <property type="match status" value="1"/>
</dbReference>
<keyword evidence="3 6" id="KW-0032">Aminotransferase</keyword>
<dbReference type="InterPro" id="IPR050596">
    <property type="entry name" value="AspAT/PAT-like"/>
</dbReference>
<dbReference type="InterPro" id="IPR004839">
    <property type="entry name" value="Aminotransferase_I/II_large"/>
</dbReference>
<dbReference type="EC" id="2.6.1.-" evidence="6"/>
<reference evidence="8" key="1">
    <citation type="journal article" date="2021" name="PeerJ">
        <title>Extensive microbial diversity within the chicken gut microbiome revealed by metagenomics and culture.</title>
        <authorList>
            <person name="Gilroy R."/>
            <person name="Ravi A."/>
            <person name="Getino M."/>
            <person name="Pursley I."/>
            <person name="Horton D.L."/>
            <person name="Alikhan N.F."/>
            <person name="Baker D."/>
            <person name="Gharbi K."/>
            <person name="Hall N."/>
            <person name="Watson M."/>
            <person name="Adriaenssens E.M."/>
            <person name="Foster-Nyarko E."/>
            <person name="Jarju S."/>
            <person name="Secka A."/>
            <person name="Antonio M."/>
            <person name="Oren A."/>
            <person name="Chaudhuri R.R."/>
            <person name="La Ragione R."/>
            <person name="Hildebrand F."/>
            <person name="Pallen M.J."/>
        </authorList>
    </citation>
    <scope>NUCLEOTIDE SEQUENCE</scope>
    <source>
        <strain evidence="8">ChiHjej13B12-752</strain>
    </source>
</reference>
<reference evidence="8" key="2">
    <citation type="submission" date="2021-04" db="EMBL/GenBank/DDBJ databases">
        <authorList>
            <person name="Gilroy R."/>
        </authorList>
    </citation>
    <scope>NUCLEOTIDE SEQUENCE</scope>
    <source>
        <strain evidence="8">ChiHjej13B12-752</strain>
    </source>
</reference>
<evidence type="ECO:0000259" key="7">
    <source>
        <dbReference type="Pfam" id="PF00155"/>
    </source>
</evidence>
<proteinExistence type="inferred from homology"/>
<dbReference type="PROSITE" id="PS00105">
    <property type="entry name" value="AA_TRANSFER_CLASS_1"/>
    <property type="match status" value="1"/>
</dbReference>
<dbReference type="Gene3D" id="3.40.640.10">
    <property type="entry name" value="Type I PLP-dependent aspartate aminotransferase-like (Major domain)"/>
    <property type="match status" value="1"/>
</dbReference>
<dbReference type="InterPro" id="IPR015424">
    <property type="entry name" value="PyrdxlP-dep_Trfase"/>
</dbReference>
<dbReference type="GO" id="GO:0006520">
    <property type="term" value="P:amino acid metabolic process"/>
    <property type="evidence" value="ECO:0007669"/>
    <property type="project" value="InterPro"/>
</dbReference>
<dbReference type="InterPro" id="IPR015422">
    <property type="entry name" value="PyrdxlP-dep_Trfase_small"/>
</dbReference>
<feature type="domain" description="Aminotransferase class I/classII large" evidence="7">
    <location>
        <begin position="28"/>
        <end position="376"/>
    </location>
</feature>
<evidence type="ECO:0000256" key="3">
    <source>
        <dbReference type="ARBA" id="ARBA00022576"/>
    </source>
</evidence>
<dbReference type="GO" id="GO:0008483">
    <property type="term" value="F:transaminase activity"/>
    <property type="evidence" value="ECO:0007669"/>
    <property type="project" value="UniProtKB-KW"/>
</dbReference>
<evidence type="ECO:0000256" key="6">
    <source>
        <dbReference type="RuleBase" id="RU000481"/>
    </source>
</evidence>
<sequence>MPKANKKMKNIEVPGTRQFANRVEEFPDCVDLTLGQPDFETPRPIRDAAIDAINTKSMKYSHNTGLPELREAISSYYKKQHGAYYDPSGEVLVTVGGSEGIDGVLRAILDPGDEVIVPAPTYLGYEPIIELSGGVTKFVDTTDTGLIATPELIEENITDRTKAIMLNYPTNPTGVTYTKEQMDALVEVFRRHDIFIITDEIYGENTLEGDHISLAAYPDIKEKVLVINGLSKSHGMTGWRIGYVTGHRTIMEEVTAVHLYNTICASLPSQYAAIEALKHQLHVPAEMNKEYIKRRDYIYDRLTNMGLEVKKPTGAFYIFPSVGKYTRDSFKFCTELLETVQLAVVPGRSFSEFGEGHIRLSFACSMAELEEAADHLEKYIGMLEAENEK</sequence>
<name>A0A9D1U0E3_9STAP</name>
<dbReference type="InterPro" id="IPR004838">
    <property type="entry name" value="NHTrfase_class1_PyrdxlP-BS"/>
</dbReference>
<dbReference type="Proteomes" id="UP000823989">
    <property type="component" value="Unassembled WGS sequence"/>
</dbReference>
<keyword evidence="5" id="KW-0663">Pyridoxal phosphate</keyword>
<accession>A0A9D1U0E3</accession>
<comment type="similarity">
    <text evidence="2 6">Belongs to the class-I pyridoxal-phosphate-dependent aminotransferase family.</text>
</comment>
<evidence type="ECO:0000256" key="5">
    <source>
        <dbReference type="ARBA" id="ARBA00022898"/>
    </source>
</evidence>
<evidence type="ECO:0000313" key="8">
    <source>
        <dbReference type="EMBL" id="HIW13157.1"/>
    </source>
</evidence>
<dbReference type="FunFam" id="3.40.640.10:FF:000033">
    <property type="entry name" value="Aspartate aminotransferase"/>
    <property type="match status" value="1"/>
</dbReference>
<dbReference type="EMBL" id="DXHR01000027">
    <property type="protein sequence ID" value="HIW13157.1"/>
    <property type="molecule type" value="Genomic_DNA"/>
</dbReference>
<dbReference type="InterPro" id="IPR015421">
    <property type="entry name" value="PyrdxlP-dep_Trfase_major"/>
</dbReference>
<evidence type="ECO:0000256" key="4">
    <source>
        <dbReference type="ARBA" id="ARBA00022679"/>
    </source>
</evidence>
<evidence type="ECO:0000256" key="1">
    <source>
        <dbReference type="ARBA" id="ARBA00001933"/>
    </source>
</evidence>
<dbReference type="AlphaFoldDB" id="A0A9D1U0E3"/>
<comment type="cofactor">
    <cofactor evidence="1 6">
        <name>pyridoxal 5'-phosphate</name>
        <dbReference type="ChEBI" id="CHEBI:597326"/>
    </cofactor>
</comment>
<dbReference type="SUPFAM" id="SSF53383">
    <property type="entry name" value="PLP-dependent transferases"/>
    <property type="match status" value="1"/>
</dbReference>
<dbReference type="CDD" id="cd00609">
    <property type="entry name" value="AAT_like"/>
    <property type="match status" value="1"/>
</dbReference>
<evidence type="ECO:0000313" key="9">
    <source>
        <dbReference type="Proteomes" id="UP000823989"/>
    </source>
</evidence>
<dbReference type="Gene3D" id="3.90.1150.10">
    <property type="entry name" value="Aspartate Aminotransferase, domain 1"/>
    <property type="match status" value="1"/>
</dbReference>
<dbReference type="Pfam" id="PF00155">
    <property type="entry name" value="Aminotran_1_2"/>
    <property type="match status" value="1"/>
</dbReference>
<comment type="caution">
    <text evidence="8">The sequence shown here is derived from an EMBL/GenBank/DDBJ whole genome shotgun (WGS) entry which is preliminary data.</text>
</comment>
<evidence type="ECO:0000256" key="2">
    <source>
        <dbReference type="ARBA" id="ARBA00007441"/>
    </source>
</evidence>